<sequence length="81" mass="9477">MKKIKPQKRYCPLPEELEIGLEKAINNTWKDVPSHRDISCYQLDNVDVYFVDIVFYFSTGVSEATLKYNQFGWSLVDTNII</sequence>
<gene>
    <name evidence="1" type="ORF">IHV77_09705</name>
</gene>
<dbReference type="RefSeq" id="WP_194811758.1">
    <property type="nucleotide sequence ID" value="NZ_CP063056.1"/>
</dbReference>
<accession>A0ABX6UY62</accession>
<protein>
    <submittedName>
        <fullName evidence="1">Uncharacterized protein</fullName>
    </submittedName>
</protein>
<proteinExistence type="predicted"/>
<evidence type="ECO:0000313" key="2">
    <source>
        <dbReference type="Proteomes" id="UP000663069"/>
    </source>
</evidence>
<dbReference type="Proteomes" id="UP000663069">
    <property type="component" value="Chromosome"/>
</dbReference>
<evidence type="ECO:0000313" key="1">
    <source>
        <dbReference type="EMBL" id="QPB42176.1"/>
    </source>
</evidence>
<organism evidence="1 2">
    <name type="scientific">Rodentibacter haemolyticus</name>
    <dbReference type="NCBI Taxonomy" id="2778911"/>
    <lineage>
        <taxon>Bacteria</taxon>
        <taxon>Pseudomonadati</taxon>
        <taxon>Pseudomonadota</taxon>
        <taxon>Gammaproteobacteria</taxon>
        <taxon>Pasteurellales</taxon>
        <taxon>Pasteurellaceae</taxon>
        <taxon>Rodentibacter</taxon>
    </lineage>
</organism>
<dbReference type="EMBL" id="CP063056">
    <property type="protein sequence ID" value="QPB42176.1"/>
    <property type="molecule type" value="Genomic_DNA"/>
</dbReference>
<name>A0ABX6UY62_9PAST</name>
<reference evidence="1 2" key="1">
    <citation type="submission" date="2020-10" db="EMBL/GenBank/DDBJ databases">
        <title>Genome Sequencing of Rodentibacter spp. strain DSM111151.</title>
        <authorList>
            <person name="Benga L."/>
            <person name="Lautwein T."/>
        </authorList>
    </citation>
    <scope>NUCLEOTIDE SEQUENCE [LARGE SCALE GENOMIC DNA]</scope>
    <source>
        <strain evidence="1 2">DSM 111151</strain>
    </source>
</reference>
<keyword evidence="2" id="KW-1185">Reference proteome</keyword>